<keyword evidence="3" id="KW-1185">Reference proteome</keyword>
<feature type="region of interest" description="Disordered" evidence="1">
    <location>
        <begin position="1"/>
        <end position="41"/>
    </location>
</feature>
<accession>A0A183IG84</accession>
<sequence>MADERNSGRTPVGREMTVGEYQPHPDSQSVSQSDGDGTPRRLLLLSELSELTRRGCGDVVAFGRRESKPR</sequence>
<dbReference type="Proteomes" id="UP000270296">
    <property type="component" value="Unassembled WGS sequence"/>
</dbReference>
<evidence type="ECO:0000313" key="4">
    <source>
        <dbReference type="WBParaSite" id="SBAD_0000275801-mRNA-1"/>
    </source>
</evidence>
<name>A0A183IG84_9BILA</name>
<dbReference type="WBParaSite" id="SBAD_0000275801-mRNA-1">
    <property type="protein sequence ID" value="SBAD_0000275801-mRNA-1"/>
    <property type="gene ID" value="SBAD_0000275801"/>
</dbReference>
<organism evidence="4">
    <name type="scientific">Soboliphyme baturini</name>
    <dbReference type="NCBI Taxonomy" id="241478"/>
    <lineage>
        <taxon>Eukaryota</taxon>
        <taxon>Metazoa</taxon>
        <taxon>Ecdysozoa</taxon>
        <taxon>Nematoda</taxon>
        <taxon>Enoplea</taxon>
        <taxon>Dorylaimia</taxon>
        <taxon>Dioctophymatida</taxon>
        <taxon>Dioctophymatoidea</taxon>
        <taxon>Soboliphymatidae</taxon>
        <taxon>Soboliphyme</taxon>
    </lineage>
</organism>
<dbReference type="EMBL" id="UZAM01007325">
    <property type="protein sequence ID" value="VDO98361.1"/>
    <property type="molecule type" value="Genomic_DNA"/>
</dbReference>
<evidence type="ECO:0000313" key="3">
    <source>
        <dbReference type="Proteomes" id="UP000270296"/>
    </source>
</evidence>
<evidence type="ECO:0000313" key="2">
    <source>
        <dbReference type="EMBL" id="VDO98361.1"/>
    </source>
</evidence>
<reference evidence="2 3" key="2">
    <citation type="submission" date="2018-11" db="EMBL/GenBank/DDBJ databases">
        <authorList>
            <consortium name="Pathogen Informatics"/>
        </authorList>
    </citation>
    <scope>NUCLEOTIDE SEQUENCE [LARGE SCALE GENOMIC DNA]</scope>
</reference>
<feature type="compositionally biased region" description="Low complexity" evidence="1">
    <location>
        <begin position="26"/>
        <end position="41"/>
    </location>
</feature>
<evidence type="ECO:0000256" key="1">
    <source>
        <dbReference type="SAM" id="MobiDB-lite"/>
    </source>
</evidence>
<protein>
    <submittedName>
        <fullName evidence="2 4">Uncharacterized protein</fullName>
    </submittedName>
</protein>
<dbReference type="AlphaFoldDB" id="A0A183IG84"/>
<gene>
    <name evidence="2" type="ORF">SBAD_LOCUS2628</name>
</gene>
<reference evidence="4" key="1">
    <citation type="submission" date="2016-06" db="UniProtKB">
        <authorList>
            <consortium name="WormBaseParasite"/>
        </authorList>
    </citation>
    <scope>IDENTIFICATION</scope>
</reference>
<proteinExistence type="predicted"/>